<dbReference type="GO" id="GO:0030163">
    <property type="term" value="P:protein catabolic process"/>
    <property type="evidence" value="ECO:0007669"/>
    <property type="project" value="UniProtKB-ARBA"/>
</dbReference>
<feature type="domain" description="BTB" evidence="1">
    <location>
        <begin position="249"/>
        <end position="311"/>
    </location>
</feature>
<dbReference type="Gene3D" id="1.25.40.420">
    <property type="match status" value="1"/>
</dbReference>
<keyword evidence="4" id="KW-1185">Reference proteome</keyword>
<dbReference type="Gene3D" id="3.30.710.10">
    <property type="entry name" value="Potassium Channel Kv1.1, Chain A"/>
    <property type="match status" value="1"/>
</dbReference>
<dbReference type="SUPFAM" id="SSF49599">
    <property type="entry name" value="TRAF domain-like"/>
    <property type="match status" value="1"/>
</dbReference>
<organism evidence="3 4">
    <name type="scientific">Larinioides sclopetarius</name>
    <dbReference type="NCBI Taxonomy" id="280406"/>
    <lineage>
        <taxon>Eukaryota</taxon>
        <taxon>Metazoa</taxon>
        <taxon>Ecdysozoa</taxon>
        <taxon>Arthropoda</taxon>
        <taxon>Chelicerata</taxon>
        <taxon>Arachnida</taxon>
        <taxon>Araneae</taxon>
        <taxon>Araneomorphae</taxon>
        <taxon>Entelegynae</taxon>
        <taxon>Araneoidea</taxon>
        <taxon>Araneidae</taxon>
        <taxon>Larinioides</taxon>
    </lineage>
</organism>
<dbReference type="InterPro" id="IPR000210">
    <property type="entry name" value="BTB/POZ_dom"/>
</dbReference>
<evidence type="ECO:0000259" key="2">
    <source>
        <dbReference type="PROSITE" id="PS50144"/>
    </source>
</evidence>
<gene>
    <name evidence="3" type="ORF">LARSCL_LOCUS7499</name>
</gene>
<proteinExistence type="predicted"/>
<dbReference type="PROSITE" id="PS50097">
    <property type="entry name" value="BTB"/>
    <property type="match status" value="1"/>
</dbReference>
<evidence type="ECO:0000313" key="3">
    <source>
        <dbReference type="EMBL" id="CAL1274505.1"/>
    </source>
</evidence>
<dbReference type="PROSITE" id="PS50144">
    <property type="entry name" value="MATH"/>
    <property type="match status" value="1"/>
</dbReference>
<evidence type="ECO:0000259" key="1">
    <source>
        <dbReference type="PROSITE" id="PS50097"/>
    </source>
</evidence>
<dbReference type="Pfam" id="PF00651">
    <property type="entry name" value="BTB"/>
    <property type="match status" value="1"/>
</dbReference>
<dbReference type="SUPFAM" id="SSF54695">
    <property type="entry name" value="POZ domain"/>
    <property type="match status" value="1"/>
</dbReference>
<protein>
    <submittedName>
        <fullName evidence="3">Uncharacterized protein</fullName>
    </submittedName>
</protein>
<dbReference type="Gene3D" id="2.60.210.10">
    <property type="entry name" value="Apoptosis, Tumor Necrosis Factor Receptor Associated Protein 2, Chain A"/>
    <property type="match status" value="1"/>
</dbReference>
<evidence type="ECO:0000313" key="4">
    <source>
        <dbReference type="Proteomes" id="UP001497382"/>
    </source>
</evidence>
<dbReference type="SMART" id="SM00225">
    <property type="entry name" value="BTB"/>
    <property type="match status" value="1"/>
</dbReference>
<dbReference type="InterPro" id="IPR011333">
    <property type="entry name" value="SKP1/BTB/POZ_sf"/>
</dbReference>
<dbReference type="CDD" id="cd00121">
    <property type="entry name" value="MATH"/>
    <property type="match status" value="1"/>
</dbReference>
<dbReference type="Pfam" id="PF22486">
    <property type="entry name" value="MATH_2"/>
    <property type="match status" value="1"/>
</dbReference>
<name>A0AAV1ZRP4_9ARAC</name>
<accession>A0AAV1ZRP4</accession>
<dbReference type="CDD" id="cd18186">
    <property type="entry name" value="BTB_POZ_ZBTB_KLHL-like"/>
    <property type="match status" value="1"/>
</dbReference>
<dbReference type="Proteomes" id="UP001497382">
    <property type="component" value="Unassembled WGS sequence"/>
</dbReference>
<dbReference type="InterPro" id="IPR002083">
    <property type="entry name" value="MATH/TRAF_dom"/>
</dbReference>
<feature type="domain" description="MATH" evidence="2">
    <location>
        <begin position="26"/>
        <end position="149"/>
    </location>
</feature>
<dbReference type="InterPro" id="IPR008974">
    <property type="entry name" value="TRAF-like"/>
</dbReference>
<comment type="caution">
    <text evidence="3">The sequence shown here is derived from an EMBL/GenBank/DDBJ whole genome shotgun (WGS) entry which is preliminary data.</text>
</comment>
<dbReference type="AlphaFoldDB" id="A0AAV1ZRP4"/>
<dbReference type="PANTHER" id="PTHR24413">
    <property type="entry name" value="SPECKLE-TYPE POZ PROTEIN"/>
    <property type="match status" value="1"/>
</dbReference>
<dbReference type="EMBL" id="CAXIEN010000077">
    <property type="protein sequence ID" value="CAL1274505.1"/>
    <property type="molecule type" value="Genomic_DNA"/>
</dbReference>
<reference evidence="3 4" key="1">
    <citation type="submission" date="2024-04" db="EMBL/GenBank/DDBJ databases">
        <authorList>
            <person name="Rising A."/>
            <person name="Reimegard J."/>
            <person name="Sonavane S."/>
            <person name="Akerstrom W."/>
            <person name="Nylinder S."/>
            <person name="Hedman E."/>
            <person name="Kallberg Y."/>
        </authorList>
    </citation>
    <scope>NUCLEOTIDE SEQUENCE [LARGE SCALE GENOMIC DNA]</scope>
</reference>
<sequence length="414" mass="47921">MAGTDLKTFVFSEADLCEDTELKNKVFVYQWNIKNFETYLDRKYELSSRIFSNYQSGESKWKLMIYPKHVYPKGVMLAACLVNMSEDKKSYGVKYKIWIVTDHGIKNMVTREKMFKHHLDFDEDILASHKDLINKHLLQDGSLILRCEMDVLLDDIDIRKVMQFCQSAPVKNNDPMDFNHLPRSTSYDLPNNIAFKSPEYKINNNLEQPTIITDKFSYSKVKEFSPEVKDNFAALSNDLEELYMSKIFADVILLCEGTEFVAHKYVLAARSDYFRKILCSGKGMNNNAIEISDMKSPVLEAVLYFMYTGKLRDLTFELALDLLSATKTFPVSHFQARIINYLRKNITVENVTDLLKICEDLNQNELKQICMRFINTHHSDVVNSAKWQSLLKSNPRISGEVLLTVASLKNHNMP</sequence>